<dbReference type="AlphaFoldDB" id="A0A2M4D8W0"/>
<reference evidence="1" key="1">
    <citation type="submission" date="2018-01" db="EMBL/GenBank/DDBJ databases">
        <title>An insight into the sialome of Amazonian anophelines.</title>
        <authorList>
            <person name="Ribeiro J.M."/>
            <person name="Scarpassa V."/>
            <person name="Calvo E."/>
        </authorList>
    </citation>
    <scope>NUCLEOTIDE SEQUENCE</scope>
</reference>
<dbReference type="EMBL" id="GGFL01009789">
    <property type="protein sequence ID" value="MBW73967.1"/>
    <property type="molecule type" value="Transcribed_RNA"/>
</dbReference>
<name>A0A2M4D8W0_ANODA</name>
<organism evidence="1">
    <name type="scientific">Anopheles darlingi</name>
    <name type="common">Mosquito</name>
    <dbReference type="NCBI Taxonomy" id="43151"/>
    <lineage>
        <taxon>Eukaryota</taxon>
        <taxon>Metazoa</taxon>
        <taxon>Ecdysozoa</taxon>
        <taxon>Arthropoda</taxon>
        <taxon>Hexapoda</taxon>
        <taxon>Insecta</taxon>
        <taxon>Pterygota</taxon>
        <taxon>Neoptera</taxon>
        <taxon>Endopterygota</taxon>
        <taxon>Diptera</taxon>
        <taxon>Nematocera</taxon>
        <taxon>Culicoidea</taxon>
        <taxon>Culicidae</taxon>
        <taxon>Anophelinae</taxon>
        <taxon>Anopheles</taxon>
    </lineage>
</organism>
<proteinExistence type="predicted"/>
<protein>
    <submittedName>
        <fullName evidence="1">Putative secreted protein</fullName>
    </submittedName>
</protein>
<evidence type="ECO:0000313" key="1">
    <source>
        <dbReference type="EMBL" id="MBW73967.1"/>
    </source>
</evidence>
<accession>A0A2M4D8W0</accession>
<sequence>MHDSSLLLSTKLAACCFLMVAEGAFATIRAAISIQWQSLLRSTSGRTGSSVTRHSKTISSLSTFLPVIFWIGGKGTGSVTVWSNISRGVSRKNAFVMAPLCGRTRSSWRVGMCHTTTRSSSLPESNVSLSIETERQVMAFLWPLSVLSFNIGCDRCTSFERGNDSRWHT</sequence>